<evidence type="ECO:0000313" key="1">
    <source>
        <dbReference type="EMBL" id="ADN61907.1"/>
    </source>
</evidence>
<gene>
    <name evidence="1" type="ordered locus">BC1003_5999</name>
</gene>
<evidence type="ECO:0008006" key="2">
    <source>
        <dbReference type="Google" id="ProtNLM"/>
    </source>
</evidence>
<proteinExistence type="predicted"/>
<organism evidence="1">
    <name type="scientific">Burkholderia sp. (strain CCGE1003)</name>
    <dbReference type="NCBI Taxonomy" id="640512"/>
    <lineage>
        <taxon>Bacteria</taxon>
        <taxon>Pseudomonadati</taxon>
        <taxon>Pseudomonadota</taxon>
        <taxon>Betaproteobacteria</taxon>
        <taxon>Burkholderiales</taxon>
        <taxon>Burkholderiaceae</taxon>
        <taxon>Burkholderia</taxon>
    </lineage>
</organism>
<dbReference type="eggNOG" id="ENOG502ZTN9">
    <property type="taxonomic scope" value="Bacteria"/>
</dbReference>
<sequence length="455" mass="50213">MHEPVWVCGVASPPLKDESALSVMLRIASSNALTHKQTLELLLDRRVSSHEQDLLSIGLANGAGWGRRIGWQWQPAEAELMPALPGLNRVIWSRQTKWCPVCTGLGFHSVWFQLSALAACPIHGCPLITQCAACGVPTGLYKLSRALFKKPYYCPSCSRPIAQSERSVAERWAFLRQAEEVERAFAPLARWYVRATRELIFLDASCRRFQNNEVPRFKAGLLDGAIRELVPFPREYALSRGRKVQIRSYKIRLARDVPRGGPPSRYGLLTAGTVLSVYQSTTRSLLRLVMQQSSKTQFYNCLEFHNGDIASVEGWRSERLALVLMRCFFEAPYFLASPSPIGGAVLRSSIFAPAVIANCLIRANCRSVVLATFLAAYEMANDFVDRGFILRQDLHAAPDELIVLVGAVSAGALDALVAFPETTVSHVVARGSADAAALVASVKSLNAAFYESDRL</sequence>
<name>E1TI46_BURSG</name>
<dbReference type="AlphaFoldDB" id="E1TI46"/>
<reference evidence="1" key="1">
    <citation type="submission" date="2010-09" db="EMBL/GenBank/DDBJ databases">
        <title>Complete sequence of chromosome2 of Burkholderia sp. CCGE1003.</title>
        <authorList>
            <consortium name="US DOE Joint Genome Institute"/>
            <person name="Lucas S."/>
            <person name="Copeland A."/>
            <person name="Lapidus A."/>
            <person name="Cheng J.-F."/>
            <person name="Bruce D."/>
            <person name="Goodwin L."/>
            <person name="Pitluck S."/>
            <person name="Daligault H."/>
            <person name="Davenport K."/>
            <person name="Detter J.C."/>
            <person name="Han C."/>
            <person name="Tapia R."/>
            <person name="Land M."/>
            <person name="Hauser L."/>
            <person name="Jeffries C."/>
            <person name="Kyrpides N."/>
            <person name="Ivanova N."/>
            <person name="Ovchinnikova G."/>
            <person name="Martinez-Romero E."/>
            <person name="Rogel M.A."/>
            <person name="Auchtung J."/>
            <person name="Tiedje J.M."/>
            <person name="Woyke T."/>
        </authorList>
    </citation>
    <scope>NUCLEOTIDE SEQUENCE</scope>
    <source>
        <strain evidence="1">CCGE1003</strain>
    </source>
</reference>
<dbReference type="EMBL" id="CP002218">
    <property type="protein sequence ID" value="ADN61907.1"/>
    <property type="molecule type" value="Genomic_DNA"/>
</dbReference>
<accession>E1TI46</accession>
<dbReference type="KEGG" id="bgf:BC1003_5999"/>
<dbReference type="OrthoDB" id="8949629at2"/>
<dbReference type="HOGENOM" id="CLU_580975_0_0_4"/>
<dbReference type="STRING" id="640512.BC1003_5999"/>
<protein>
    <recommendedName>
        <fullName evidence="2">TniQ family protein</fullName>
    </recommendedName>
</protein>